<reference evidence="5" key="1">
    <citation type="journal article" date="2019" name="Int. J. Syst. Evol. Microbiol.">
        <title>The Global Catalogue of Microorganisms (GCM) 10K type strain sequencing project: providing services to taxonomists for standard genome sequencing and annotation.</title>
        <authorList>
            <consortium name="The Broad Institute Genomics Platform"/>
            <consortium name="The Broad Institute Genome Sequencing Center for Infectious Disease"/>
            <person name="Wu L."/>
            <person name="Ma J."/>
        </authorList>
    </citation>
    <scope>NUCLEOTIDE SEQUENCE [LARGE SCALE GENOMIC DNA]</scope>
    <source>
        <strain evidence="5">JCM 17983</strain>
    </source>
</reference>
<dbReference type="SUPFAM" id="SSF51905">
    <property type="entry name" value="FAD/NAD(P)-binding domain"/>
    <property type="match status" value="1"/>
</dbReference>
<keyword evidence="5" id="KW-1185">Reference proteome</keyword>
<dbReference type="InterPro" id="IPR050631">
    <property type="entry name" value="PheA/TfdB_FAD_monoxygenase"/>
</dbReference>
<feature type="domain" description="FAD-binding" evidence="3">
    <location>
        <begin position="2"/>
        <end position="337"/>
    </location>
</feature>
<dbReference type="Pfam" id="PF01494">
    <property type="entry name" value="FAD_binding_3"/>
    <property type="match status" value="1"/>
</dbReference>
<organism evidence="4 5">
    <name type="scientific">Actinomycetospora straminea</name>
    <dbReference type="NCBI Taxonomy" id="663607"/>
    <lineage>
        <taxon>Bacteria</taxon>
        <taxon>Bacillati</taxon>
        <taxon>Actinomycetota</taxon>
        <taxon>Actinomycetes</taxon>
        <taxon>Pseudonocardiales</taxon>
        <taxon>Pseudonocardiaceae</taxon>
        <taxon>Actinomycetospora</taxon>
    </lineage>
</organism>
<dbReference type="RefSeq" id="WP_274230782.1">
    <property type="nucleotide sequence ID" value="NZ_BAABHQ010000005.1"/>
</dbReference>
<proteinExistence type="predicted"/>
<accession>A0ABP9ECY6</accession>
<protein>
    <submittedName>
        <fullName evidence="4">4-hydroxybenzoate 3-monooxygenase</fullName>
    </submittedName>
</protein>
<dbReference type="SUPFAM" id="SSF54373">
    <property type="entry name" value="FAD-linked reductases, C-terminal domain"/>
    <property type="match status" value="1"/>
</dbReference>
<name>A0ABP9ECY6_9PSEU</name>
<keyword evidence="2" id="KW-0520">NAD</keyword>
<dbReference type="Gene3D" id="3.30.9.10">
    <property type="entry name" value="D-Amino Acid Oxidase, subunit A, domain 2"/>
    <property type="match status" value="1"/>
</dbReference>
<dbReference type="PANTHER" id="PTHR43476:SF4">
    <property type="entry name" value="BLR0106 PROTEIN"/>
    <property type="match status" value="1"/>
</dbReference>
<evidence type="ECO:0000259" key="3">
    <source>
        <dbReference type="Pfam" id="PF01494"/>
    </source>
</evidence>
<evidence type="ECO:0000313" key="5">
    <source>
        <dbReference type="Proteomes" id="UP001500457"/>
    </source>
</evidence>
<comment type="caution">
    <text evidence="4">The sequence shown here is derived from an EMBL/GenBank/DDBJ whole genome shotgun (WGS) entry which is preliminary data.</text>
</comment>
<evidence type="ECO:0000256" key="2">
    <source>
        <dbReference type="ARBA" id="ARBA00023027"/>
    </source>
</evidence>
<sequence length="392" mass="42532">MRTDVVVVGAGPAGLVLAWLLQRAGVETTVVEAQPHDQLGKLPKAGIVEYRTVQLLTAEGLGGAVLDFAAENHRCEFRTADESVLVDYGALTGGRPHYVFPQHELVARVATSFLDEGGRVLFEHRVTGVEQDADGARVTTTGPDGPQELHAEVVVGCDGAGSAVARSLAGHVTSHERRHPQRFLVISAAMPPLVDHTIYAAHPRGYAAHMRRLPEVTRLYLEVPGDQGPADWPHDRIRDEVGRRLGADLGGVELPEVDVLDLRVRVTTPMQHGRVFLVGDAAHLITPAGGKGMNLAIFDAVELAHGLVERFGPQGDPARSERYSATRLPAIWRTEAFSDWFLRIMTAPPGAGDERDGFGLGLREGWVSSLQRDPLLRRWFAHSYAGVDPQDA</sequence>
<evidence type="ECO:0000256" key="1">
    <source>
        <dbReference type="ARBA" id="ARBA00023002"/>
    </source>
</evidence>
<dbReference type="PRINTS" id="PR00420">
    <property type="entry name" value="RNGMNOXGNASE"/>
</dbReference>
<evidence type="ECO:0000313" key="4">
    <source>
        <dbReference type="EMBL" id="GAA4874189.1"/>
    </source>
</evidence>
<dbReference type="Proteomes" id="UP001500457">
    <property type="component" value="Unassembled WGS sequence"/>
</dbReference>
<keyword evidence="1" id="KW-0560">Oxidoreductase</keyword>
<dbReference type="Gene3D" id="3.50.50.60">
    <property type="entry name" value="FAD/NAD(P)-binding domain"/>
    <property type="match status" value="1"/>
</dbReference>
<dbReference type="InterPro" id="IPR002938">
    <property type="entry name" value="FAD-bd"/>
</dbReference>
<dbReference type="EMBL" id="BAABHQ010000005">
    <property type="protein sequence ID" value="GAA4874189.1"/>
    <property type="molecule type" value="Genomic_DNA"/>
</dbReference>
<dbReference type="PANTHER" id="PTHR43476">
    <property type="entry name" value="3-(3-HYDROXY-PHENYL)PROPIONATE/3-HYDROXYCINNAMIC ACID HYDROXYLASE"/>
    <property type="match status" value="1"/>
</dbReference>
<gene>
    <name evidence="4" type="ORF">GCM10023203_25190</name>
</gene>
<dbReference type="InterPro" id="IPR036188">
    <property type="entry name" value="FAD/NAD-bd_sf"/>
</dbReference>